<dbReference type="Proteomes" id="UP000287853">
    <property type="component" value="Unassembled WGS sequence"/>
</dbReference>
<name>A0A444IU54_9BACT</name>
<gene>
    <name evidence="1" type="ORF">H206_02144</name>
</gene>
<dbReference type="EMBL" id="MTKO01000095">
    <property type="protein sequence ID" value="RWX44424.1"/>
    <property type="molecule type" value="Genomic_DNA"/>
</dbReference>
<proteinExistence type="predicted"/>
<sequence length="180" mass="20516">MDRNIWLMMVNQHGKGLYKKGYLGREVYEFEIEAALEAQRVFAEMTNSDKIRITCIEFTTPPEGSTYRSMTEPIHRTITAAPSIMESAWVNVWHSVAEASFLISSGTPKVMSFFDEYGITGMAAYLAFCRECRDWSPSPKMFRELSFAEQDAWQEAETVAGQIMAAGFTELNYHPSQTEH</sequence>
<comment type="caution">
    <text evidence="1">The sequence shown here is derived from an EMBL/GenBank/DDBJ whole genome shotgun (WGS) entry which is preliminary data.</text>
</comment>
<keyword evidence="2" id="KW-1185">Reference proteome</keyword>
<evidence type="ECO:0000313" key="2">
    <source>
        <dbReference type="Proteomes" id="UP000287853"/>
    </source>
</evidence>
<evidence type="ECO:0000313" key="1">
    <source>
        <dbReference type="EMBL" id="RWX44424.1"/>
    </source>
</evidence>
<accession>A0A444IU54</accession>
<dbReference type="AlphaFoldDB" id="A0A444IU54"/>
<organism evidence="1 2">
    <name type="scientific">Candidatus Electrothrix aarhusensis</name>
    <dbReference type="NCBI Taxonomy" id="1859131"/>
    <lineage>
        <taxon>Bacteria</taxon>
        <taxon>Pseudomonadati</taxon>
        <taxon>Thermodesulfobacteriota</taxon>
        <taxon>Desulfobulbia</taxon>
        <taxon>Desulfobulbales</taxon>
        <taxon>Desulfobulbaceae</taxon>
        <taxon>Candidatus Electrothrix</taxon>
    </lineage>
</organism>
<reference evidence="1 2" key="1">
    <citation type="submission" date="2017-01" db="EMBL/GenBank/DDBJ databases">
        <title>The cable genome- insights into the physiology and evolution of filamentous bacteria capable of sulfide oxidation via long distance electron transfer.</title>
        <authorList>
            <person name="Schreiber L."/>
            <person name="Bjerg J.T."/>
            <person name="Boggild A."/>
            <person name="Van De Vossenberg J."/>
            <person name="Meysman F."/>
            <person name="Nielsen L.P."/>
            <person name="Schramm A."/>
            <person name="Kjeldsen K.U."/>
        </authorList>
    </citation>
    <scope>NUCLEOTIDE SEQUENCE [LARGE SCALE GENOMIC DNA]</scope>
    <source>
        <strain evidence="1">MCF</strain>
    </source>
</reference>
<protein>
    <submittedName>
        <fullName evidence="1">Uncharacterized protein</fullName>
    </submittedName>
</protein>